<protein>
    <submittedName>
        <fullName evidence="2">Uncharacterized protein</fullName>
    </submittedName>
</protein>
<evidence type="ECO:0000313" key="3">
    <source>
        <dbReference type="Proteomes" id="UP000054279"/>
    </source>
</evidence>
<keyword evidence="1" id="KW-0175">Coiled coil</keyword>
<evidence type="ECO:0000313" key="2">
    <source>
        <dbReference type="EMBL" id="KIJ23974.1"/>
    </source>
</evidence>
<name>A0A0C9TPX5_SPHS4</name>
<sequence length="201" mass="23554">MPSSSFIHHALHRDNTIELTAQNPIPIQVQFWVLSPGSQSERVTFRGFWLSKDPMKLNMKFRATKMINSSSLGVLYVDIRRANERTVAELKGDCEGVMKMDERDQCWSDVSLIFKLTHGCTEDEEIDIKEEGHEEDHEDRKFGDPPLEVKKHNEMCIEFELKAEKLKRLEMENEIRKHGKNLKELEEKLKAVDRKSKKMRK</sequence>
<dbReference type="HOGENOM" id="CLU_1361186_0_0_1"/>
<accession>A0A0C9TPX5</accession>
<organism evidence="2 3">
    <name type="scientific">Sphaerobolus stellatus (strain SS14)</name>
    <dbReference type="NCBI Taxonomy" id="990650"/>
    <lineage>
        <taxon>Eukaryota</taxon>
        <taxon>Fungi</taxon>
        <taxon>Dikarya</taxon>
        <taxon>Basidiomycota</taxon>
        <taxon>Agaricomycotina</taxon>
        <taxon>Agaricomycetes</taxon>
        <taxon>Phallomycetidae</taxon>
        <taxon>Geastrales</taxon>
        <taxon>Sphaerobolaceae</taxon>
        <taxon>Sphaerobolus</taxon>
    </lineage>
</organism>
<reference evidence="2 3" key="1">
    <citation type="submission" date="2014-06" db="EMBL/GenBank/DDBJ databases">
        <title>Evolutionary Origins and Diversification of the Mycorrhizal Mutualists.</title>
        <authorList>
            <consortium name="DOE Joint Genome Institute"/>
            <consortium name="Mycorrhizal Genomics Consortium"/>
            <person name="Kohler A."/>
            <person name="Kuo A."/>
            <person name="Nagy L.G."/>
            <person name="Floudas D."/>
            <person name="Copeland A."/>
            <person name="Barry K.W."/>
            <person name="Cichocki N."/>
            <person name="Veneault-Fourrey C."/>
            <person name="LaButti K."/>
            <person name="Lindquist E.A."/>
            <person name="Lipzen A."/>
            <person name="Lundell T."/>
            <person name="Morin E."/>
            <person name="Murat C."/>
            <person name="Riley R."/>
            <person name="Ohm R."/>
            <person name="Sun H."/>
            <person name="Tunlid A."/>
            <person name="Henrissat B."/>
            <person name="Grigoriev I.V."/>
            <person name="Hibbett D.S."/>
            <person name="Martin F."/>
        </authorList>
    </citation>
    <scope>NUCLEOTIDE SEQUENCE [LARGE SCALE GENOMIC DNA]</scope>
    <source>
        <strain evidence="2 3">SS14</strain>
    </source>
</reference>
<dbReference type="EMBL" id="KN837554">
    <property type="protein sequence ID" value="KIJ23974.1"/>
    <property type="molecule type" value="Genomic_DNA"/>
</dbReference>
<keyword evidence="3" id="KW-1185">Reference proteome</keyword>
<dbReference type="Proteomes" id="UP000054279">
    <property type="component" value="Unassembled WGS sequence"/>
</dbReference>
<dbReference type="AlphaFoldDB" id="A0A0C9TPX5"/>
<proteinExistence type="predicted"/>
<gene>
    <name evidence="2" type="ORF">M422DRAFT_56610</name>
</gene>
<feature type="coiled-coil region" evidence="1">
    <location>
        <begin position="168"/>
        <end position="195"/>
    </location>
</feature>
<evidence type="ECO:0000256" key="1">
    <source>
        <dbReference type="SAM" id="Coils"/>
    </source>
</evidence>